<dbReference type="EMBL" id="WCSB01000001">
    <property type="protein sequence ID" value="KAB4455520.1"/>
    <property type="molecule type" value="Genomic_DNA"/>
</dbReference>
<sequence length="151" mass="17280">MNYNKNIFKESVRITELGAKDALDAVMCNDLYCTTELPRPHAAMTKNAINCNVLHKTMEEKPQIDPQKVKEILEFAQKSPKIVELQQQCQEIGERKRKKISEKVIDNAFDAFGIIVKELSDTSEEEQELQKFCAKYVFCCMVQSSGIEITD</sequence>
<evidence type="ECO:0000313" key="1">
    <source>
        <dbReference type="EMBL" id="KAB4455520.1"/>
    </source>
</evidence>
<comment type="caution">
    <text evidence="1">The sequence shown here is derived from an EMBL/GenBank/DDBJ whole genome shotgun (WGS) entry which is preliminary data.</text>
</comment>
<reference evidence="1 2" key="1">
    <citation type="journal article" date="2019" name="Nat. Med.">
        <title>A library of human gut bacterial isolates paired with longitudinal multiomics data enables mechanistic microbiome research.</title>
        <authorList>
            <person name="Poyet M."/>
            <person name="Groussin M."/>
            <person name="Gibbons S.M."/>
            <person name="Avila-Pacheco J."/>
            <person name="Jiang X."/>
            <person name="Kearney S.M."/>
            <person name="Perrotta A.R."/>
            <person name="Berdy B."/>
            <person name="Zhao S."/>
            <person name="Lieberman T.D."/>
            <person name="Swanson P.K."/>
            <person name="Smith M."/>
            <person name="Roesemann S."/>
            <person name="Alexander J.E."/>
            <person name="Rich S.A."/>
            <person name="Livny J."/>
            <person name="Vlamakis H."/>
            <person name="Clish C."/>
            <person name="Bullock K."/>
            <person name="Deik A."/>
            <person name="Scott J."/>
            <person name="Pierce K.A."/>
            <person name="Xavier R.J."/>
            <person name="Alm E.J."/>
        </authorList>
    </citation>
    <scope>NUCLEOTIDE SEQUENCE [LARGE SCALE GENOMIC DNA]</scope>
    <source>
        <strain evidence="1 2">BIOML-A165</strain>
    </source>
</reference>
<gene>
    <name evidence="1" type="ORF">GAN93_00580</name>
</gene>
<organism evidence="1 2">
    <name type="scientific">Bacteroides thetaiotaomicron</name>
    <dbReference type="NCBI Taxonomy" id="818"/>
    <lineage>
        <taxon>Bacteria</taxon>
        <taxon>Pseudomonadati</taxon>
        <taxon>Bacteroidota</taxon>
        <taxon>Bacteroidia</taxon>
        <taxon>Bacteroidales</taxon>
        <taxon>Bacteroidaceae</taxon>
        <taxon>Bacteroides</taxon>
    </lineage>
</organism>
<dbReference type="AlphaFoldDB" id="A0A7J5JVL7"/>
<dbReference type="RefSeq" id="WP_130041005.1">
    <property type="nucleotide sequence ID" value="NZ_RCXW01000001.1"/>
</dbReference>
<evidence type="ECO:0000313" key="2">
    <source>
        <dbReference type="Proteomes" id="UP000460317"/>
    </source>
</evidence>
<name>A0A7J5JVL7_BACT4</name>
<dbReference type="Proteomes" id="UP000460317">
    <property type="component" value="Unassembled WGS sequence"/>
</dbReference>
<proteinExistence type="predicted"/>
<protein>
    <submittedName>
        <fullName evidence="1">Uncharacterized protein</fullName>
    </submittedName>
</protein>
<accession>A0A7J5JVL7</accession>